<evidence type="ECO:0000259" key="2">
    <source>
        <dbReference type="PROSITE" id="PS50198"/>
    </source>
</evidence>
<reference evidence="3 4" key="1">
    <citation type="submission" date="2016-11" db="EMBL/GenBank/DDBJ databases">
        <title>Study of marine rhodopsin-containing bacteria.</title>
        <authorList>
            <person name="Yoshizawa S."/>
            <person name="Kumagai Y."/>
            <person name="Kogure K."/>
        </authorList>
    </citation>
    <scope>NUCLEOTIDE SEQUENCE [LARGE SCALE GENOMIC DNA]</scope>
    <source>
        <strain evidence="3 4">SAORIC-28</strain>
    </source>
</reference>
<organism evidence="3 4">
    <name type="scientific">Rubrivirga marina</name>
    <dbReference type="NCBI Taxonomy" id="1196024"/>
    <lineage>
        <taxon>Bacteria</taxon>
        <taxon>Pseudomonadati</taxon>
        <taxon>Rhodothermota</taxon>
        <taxon>Rhodothermia</taxon>
        <taxon>Rhodothermales</taxon>
        <taxon>Rubricoccaceae</taxon>
        <taxon>Rubrivirga</taxon>
    </lineage>
</organism>
<keyword evidence="1" id="KW-0413">Isomerase</keyword>
<dbReference type="AlphaFoldDB" id="A0A271IZC2"/>
<dbReference type="SUPFAM" id="SSF109998">
    <property type="entry name" value="Triger factor/SurA peptide-binding domain-like"/>
    <property type="match status" value="2"/>
</dbReference>
<keyword evidence="1" id="KW-0697">Rotamase</keyword>
<evidence type="ECO:0000313" key="4">
    <source>
        <dbReference type="Proteomes" id="UP000216339"/>
    </source>
</evidence>
<dbReference type="Pfam" id="PF00639">
    <property type="entry name" value="Rotamase"/>
    <property type="match status" value="1"/>
</dbReference>
<dbReference type="GO" id="GO:0003755">
    <property type="term" value="F:peptidyl-prolyl cis-trans isomerase activity"/>
    <property type="evidence" value="ECO:0007669"/>
    <property type="project" value="UniProtKB-KW"/>
</dbReference>
<name>A0A271IZC2_9BACT</name>
<dbReference type="InterPro" id="IPR027304">
    <property type="entry name" value="Trigger_fact/SurA_dom_sf"/>
</dbReference>
<gene>
    <name evidence="3" type="ORF">BSZ37_08970</name>
</gene>
<accession>A0A271IZC2</accession>
<dbReference type="Proteomes" id="UP000216339">
    <property type="component" value="Unassembled WGS sequence"/>
</dbReference>
<proteinExistence type="predicted"/>
<dbReference type="PROSITE" id="PS50198">
    <property type="entry name" value="PPIC_PPIASE_2"/>
    <property type="match status" value="2"/>
</dbReference>
<dbReference type="Gene3D" id="3.10.50.40">
    <property type="match status" value="2"/>
</dbReference>
<protein>
    <recommendedName>
        <fullName evidence="2">PpiC domain-containing protein</fullName>
    </recommendedName>
</protein>
<evidence type="ECO:0000256" key="1">
    <source>
        <dbReference type="PROSITE-ProRule" id="PRU00278"/>
    </source>
</evidence>
<dbReference type="InterPro" id="IPR046357">
    <property type="entry name" value="PPIase_dom_sf"/>
</dbReference>
<feature type="domain" description="PpiC" evidence="2">
    <location>
        <begin position="130"/>
        <end position="220"/>
    </location>
</feature>
<dbReference type="PANTHER" id="PTHR47245:SF2">
    <property type="entry name" value="PEPTIDYL-PROLYL CIS-TRANS ISOMERASE HP_0175-RELATED"/>
    <property type="match status" value="1"/>
</dbReference>
<comment type="caution">
    <text evidence="3">The sequence shown here is derived from an EMBL/GenBank/DDBJ whole genome shotgun (WGS) entry which is preliminary data.</text>
</comment>
<dbReference type="InterPro" id="IPR000297">
    <property type="entry name" value="PPIase_PpiC"/>
</dbReference>
<feature type="domain" description="PpiC" evidence="2">
    <location>
        <begin position="408"/>
        <end position="497"/>
    </location>
</feature>
<dbReference type="SUPFAM" id="SSF54534">
    <property type="entry name" value="FKBP-like"/>
    <property type="match status" value="2"/>
</dbReference>
<dbReference type="PANTHER" id="PTHR47245">
    <property type="entry name" value="PEPTIDYLPROLYL ISOMERASE"/>
    <property type="match status" value="1"/>
</dbReference>
<keyword evidence="4" id="KW-1185">Reference proteome</keyword>
<dbReference type="InterPro" id="IPR050245">
    <property type="entry name" value="PrsA_foldase"/>
</dbReference>
<dbReference type="EMBL" id="MQWD01000001">
    <property type="protein sequence ID" value="PAP76563.1"/>
    <property type="molecule type" value="Genomic_DNA"/>
</dbReference>
<dbReference type="Pfam" id="PF13145">
    <property type="entry name" value="Rotamase_2"/>
    <property type="match status" value="1"/>
</dbReference>
<evidence type="ECO:0000313" key="3">
    <source>
        <dbReference type="EMBL" id="PAP76563.1"/>
    </source>
</evidence>
<sequence length="554" mass="59936">MLLAALLGAGGIAVGCGAEAASPGGSAVVARVGEGAVTLNEVSEAFADLVVRGGLDASPEALDAVVQSLVHRRLLIEGAYADGIEQTDDYRAALALAETKALLDRYTAHALRDELQVTEADEREAFVMMNTTYDARHLYARDRETAERLRQRLLAGETFEALAAETFADSALAASGGRLGAFGHDEMDPAFEAAAFRLPIGEVSEPVRTATGYSVIRVDARASNPLLTEDDFARKRHQIRRYVAKRKRTEGRFRLSREVRDDLAPRFTDAFDRLVAFATGVAPNLDAEALAEWRRQPLVRFDSDALGGVWTVADVEDRAASMTERQRAAVQDAATLRDFIEGLLVREELAARAEAEGLGGPAIRESVQRQMDEWVFSEAKRRLRLDVAIPDDSLRAHFSAHPDAYVVPERVRAREILVATRAEADALRRQLADGADFEALAHGHSLRPGAATAGGDLGAVTRAQLGRLGGAVFDATPGSLVGPVEVAGRYVLVERGETLPPRPMTFAEARPLVREALDAPFAQRRLAAAVVGLRDRFPVRVDRDALAPLLSARL</sequence>